<evidence type="ECO:0000313" key="2">
    <source>
        <dbReference type="EMBL" id="CCV64351.1"/>
    </source>
</evidence>
<dbReference type="HOGENOM" id="CLU_1465215_0_0_14"/>
<keyword evidence="1" id="KW-1133">Transmembrane helix</keyword>
<keyword evidence="1" id="KW-0812">Transmembrane</keyword>
<feature type="transmembrane region" description="Helical" evidence="1">
    <location>
        <begin position="36"/>
        <end position="58"/>
    </location>
</feature>
<dbReference type="KEGG" id="apal:BN85407740"/>
<dbReference type="RefSeq" id="WP_026659171.1">
    <property type="nucleotide sequence ID" value="NC_022538.1"/>
</dbReference>
<proteinExistence type="predicted"/>
<gene>
    <name evidence="2" type="ORF">BN85407740</name>
</gene>
<dbReference type="EMBL" id="FO681347">
    <property type="protein sequence ID" value="CCV64351.1"/>
    <property type="molecule type" value="Genomic_DNA"/>
</dbReference>
<feature type="transmembrane region" description="Helical" evidence="1">
    <location>
        <begin position="104"/>
        <end position="122"/>
    </location>
</feature>
<reference evidence="2 3" key="1">
    <citation type="journal article" date="2013" name="J. Mol. Microbiol. Biotechnol.">
        <title>Analysis of the Complete Genomes of Acholeplasma brassicae , A. palmae and A. laidlawii and Their Comparison to the Obligate Parasites from ' Candidatus Phytoplasma'.</title>
        <authorList>
            <person name="Kube M."/>
            <person name="Siewert C."/>
            <person name="Migdoll A.M."/>
            <person name="Duduk B."/>
            <person name="Holz S."/>
            <person name="Rabus R."/>
            <person name="Seemuller E."/>
            <person name="Mitrovic J."/>
            <person name="Muller I."/>
            <person name="Buttner C."/>
            <person name="Reinhardt R."/>
        </authorList>
    </citation>
    <scope>NUCLEOTIDE SEQUENCE [LARGE SCALE GENOMIC DNA]</scope>
    <source>
        <strain evidence="2 3">J233</strain>
    </source>
</reference>
<feature type="transmembrane region" description="Helical" evidence="1">
    <location>
        <begin position="70"/>
        <end position="92"/>
    </location>
</feature>
<accession>U4KRP4</accession>
<feature type="transmembrane region" description="Helical" evidence="1">
    <location>
        <begin position="134"/>
        <end position="151"/>
    </location>
</feature>
<protein>
    <submittedName>
        <fullName evidence="2">Uncharacterized protein</fullName>
    </submittedName>
</protein>
<dbReference type="AlphaFoldDB" id="U4KRP4"/>
<dbReference type="Proteomes" id="UP000032740">
    <property type="component" value="Chromosome"/>
</dbReference>
<keyword evidence="1" id="KW-0472">Membrane</keyword>
<evidence type="ECO:0000313" key="3">
    <source>
        <dbReference type="Proteomes" id="UP000032740"/>
    </source>
</evidence>
<organism evidence="2 3">
    <name type="scientific">Alteracholeplasma palmae (strain ATCC 49389 / J233)</name>
    <name type="common">Acholeplasma palmae</name>
    <dbReference type="NCBI Taxonomy" id="1318466"/>
    <lineage>
        <taxon>Bacteria</taxon>
        <taxon>Bacillati</taxon>
        <taxon>Mycoplasmatota</taxon>
        <taxon>Mollicutes</taxon>
        <taxon>Acholeplasmatales</taxon>
        <taxon>Acholeplasmataceae</taxon>
        <taxon>Acholeplasma</taxon>
    </lineage>
</organism>
<name>U4KRP4_ALTPJ</name>
<feature type="transmembrane region" description="Helical" evidence="1">
    <location>
        <begin position="157"/>
        <end position="179"/>
    </location>
</feature>
<keyword evidence="3" id="KW-1185">Reference proteome</keyword>
<sequence>MKTFKKSPVLAIIAGIVLIVLATLYALEITNVFTVKGFSFASFMSGILILVLAYFLVLPEFRRRKGNARVILAIELVIFALVSLLGFILPSMDIHVLSNNFSSANWIAIILLSHGLVSLYISQYTATKTTMLNFTVYIILYGVGAYLLGSNSINLEIFNWIIVGVIGAIGIYLLGLGLLNTKKK</sequence>
<dbReference type="STRING" id="1318466.BN85407740"/>
<evidence type="ECO:0000256" key="1">
    <source>
        <dbReference type="SAM" id="Phobius"/>
    </source>
</evidence>